<dbReference type="Gene3D" id="3.40.50.300">
    <property type="entry name" value="P-loop containing nucleotide triphosphate hydrolases"/>
    <property type="match status" value="1"/>
</dbReference>
<dbReference type="EMBL" id="QCZG01000019">
    <property type="protein sequence ID" value="PWA11061.1"/>
    <property type="molecule type" value="Genomic_DNA"/>
</dbReference>
<accession>A0A2U1K0R3</accession>
<dbReference type="PANTHER" id="PTHR39184:SF1">
    <property type="entry name" value="PBSX PHAGE TERMINASE LARGE SUBUNIT"/>
    <property type="match status" value="1"/>
</dbReference>
<evidence type="ECO:0000259" key="1">
    <source>
        <dbReference type="Pfam" id="PF04466"/>
    </source>
</evidence>
<protein>
    <recommendedName>
        <fullName evidence="5">Phage terminase large subunit N-terminal domain-containing protein</fullName>
    </recommendedName>
</protein>
<dbReference type="Proteomes" id="UP000245998">
    <property type="component" value="Unassembled WGS sequence"/>
</dbReference>
<keyword evidence="4" id="KW-1185">Reference proteome</keyword>
<dbReference type="Gene3D" id="3.30.420.280">
    <property type="match status" value="1"/>
</dbReference>
<name>A0A2U1K0R3_9BACI</name>
<dbReference type="Pfam" id="PF04466">
    <property type="entry name" value="Terminase_3"/>
    <property type="match status" value="1"/>
</dbReference>
<dbReference type="RefSeq" id="WP_116554793.1">
    <property type="nucleotide sequence ID" value="NZ_QCZG01000019.1"/>
</dbReference>
<dbReference type="OrthoDB" id="9768556at2"/>
<dbReference type="InterPro" id="IPR035412">
    <property type="entry name" value="Terminase_L_N"/>
</dbReference>
<evidence type="ECO:0000259" key="2">
    <source>
        <dbReference type="Pfam" id="PF17288"/>
    </source>
</evidence>
<reference evidence="3 4" key="1">
    <citation type="submission" date="2018-04" db="EMBL/GenBank/DDBJ databases">
        <title>Camelliibacillus theae gen. nov., sp. nov., isolated from Pu'er tea.</title>
        <authorList>
            <person name="Niu L."/>
        </authorList>
    </citation>
    <scope>NUCLEOTIDE SEQUENCE [LARGE SCALE GENOMIC DNA]</scope>
    <source>
        <strain evidence="3 4">T8</strain>
    </source>
</reference>
<evidence type="ECO:0000313" key="4">
    <source>
        <dbReference type="Proteomes" id="UP000245998"/>
    </source>
</evidence>
<dbReference type="InterPro" id="IPR027417">
    <property type="entry name" value="P-loop_NTPase"/>
</dbReference>
<evidence type="ECO:0008006" key="5">
    <source>
        <dbReference type="Google" id="ProtNLM"/>
    </source>
</evidence>
<organism evidence="3 4">
    <name type="scientific">Pueribacillus theae</name>
    <dbReference type="NCBI Taxonomy" id="2171751"/>
    <lineage>
        <taxon>Bacteria</taxon>
        <taxon>Bacillati</taxon>
        <taxon>Bacillota</taxon>
        <taxon>Bacilli</taxon>
        <taxon>Bacillales</taxon>
        <taxon>Bacillaceae</taxon>
        <taxon>Pueribacillus</taxon>
    </lineage>
</organism>
<dbReference type="Pfam" id="PF17288">
    <property type="entry name" value="Terminase_3C"/>
    <property type="match status" value="1"/>
</dbReference>
<evidence type="ECO:0000313" key="3">
    <source>
        <dbReference type="EMBL" id="PWA11061.1"/>
    </source>
</evidence>
<feature type="domain" description="Phage terminase large subunit C-terminal" evidence="2">
    <location>
        <begin position="291"/>
        <end position="441"/>
    </location>
</feature>
<dbReference type="AlphaFoldDB" id="A0A2U1K0R3"/>
<proteinExistence type="predicted"/>
<sequence>MAEFLPYNEQACKMCGKPYKEGSDTWWGFCATCGYLEQFYNPLPAQQEFHASPSKYRLYAGGFGSGKTLCGCQESIQLALRYPGNFILVGAQTYPNLRDTTLRTFLEIVPHPVLKGGSIERAFNKAENMLEFHNGSSVIFRSMDDPNKYKSLNLGAFYIDEVSEVAEEIWMMLESRLRRNTVPRRTGFGTTNPEGGSWVYSKFVQNNGKSKNYSYFQAPTTENIYLPEDYVQGLLDSYPESWVKRYIYADWSAFEGQVFPEFQPTIPYVIPHVDPNPEHPVYFGLDHGLHNPTAALWGSVNPEDGTLYIYQEYYEKNQLVEHHAANIKFMSKDTAIFGHWIDPATQNRNAVTGKSVRSEYLRLGVPVTLGNNDLHAGIHKISEYLKKDKHGKPKIVISERCEHLIEELSQYRWEKAKPRQNEPEKPHSYKDHTVDALRYMVMGLPRYFNDSPASMISSVPPPLPEFYEPGEEDIDRVEIYSGLI</sequence>
<dbReference type="InterPro" id="IPR035413">
    <property type="entry name" value="Terminase_L_C"/>
</dbReference>
<feature type="domain" description="Phage terminase large subunit N-terminal" evidence="1">
    <location>
        <begin position="55"/>
        <end position="238"/>
    </location>
</feature>
<comment type="caution">
    <text evidence="3">The sequence shown here is derived from an EMBL/GenBank/DDBJ whole genome shotgun (WGS) entry which is preliminary data.</text>
</comment>
<gene>
    <name evidence="3" type="ORF">DCC39_10200</name>
</gene>
<dbReference type="PANTHER" id="PTHR39184">
    <property type="match status" value="1"/>
</dbReference>
<dbReference type="InterPro" id="IPR052380">
    <property type="entry name" value="Viral_DNA_packaging_terminase"/>
</dbReference>